<keyword evidence="3" id="KW-1185">Reference proteome</keyword>
<dbReference type="Proteomes" id="UP001160148">
    <property type="component" value="Unassembled WGS sequence"/>
</dbReference>
<gene>
    <name evidence="2" type="ORF">MEUPH1_LOCUS21013</name>
</gene>
<name>A0AAV0XFV8_9HEMI</name>
<evidence type="ECO:0000256" key="1">
    <source>
        <dbReference type="SAM" id="MobiDB-lite"/>
    </source>
</evidence>
<evidence type="ECO:0000313" key="2">
    <source>
        <dbReference type="EMBL" id="CAI6366426.1"/>
    </source>
</evidence>
<feature type="compositionally biased region" description="Polar residues" evidence="1">
    <location>
        <begin position="53"/>
        <end position="62"/>
    </location>
</feature>
<feature type="region of interest" description="Disordered" evidence="1">
    <location>
        <begin position="39"/>
        <end position="63"/>
    </location>
</feature>
<organism evidence="2 3">
    <name type="scientific">Macrosiphum euphorbiae</name>
    <name type="common">potato aphid</name>
    <dbReference type="NCBI Taxonomy" id="13131"/>
    <lineage>
        <taxon>Eukaryota</taxon>
        <taxon>Metazoa</taxon>
        <taxon>Ecdysozoa</taxon>
        <taxon>Arthropoda</taxon>
        <taxon>Hexapoda</taxon>
        <taxon>Insecta</taxon>
        <taxon>Pterygota</taxon>
        <taxon>Neoptera</taxon>
        <taxon>Paraneoptera</taxon>
        <taxon>Hemiptera</taxon>
        <taxon>Sternorrhyncha</taxon>
        <taxon>Aphidomorpha</taxon>
        <taxon>Aphidoidea</taxon>
        <taxon>Aphididae</taxon>
        <taxon>Macrosiphini</taxon>
        <taxon>Macrosiphum</taxon>
    </lineage>
</organism>
<comment type="caution">
    <text evidence="2">The sequence shown here is derived from an EMBL/GenBank/DDBJ whole genome shotgun (WGS) entry which is preliminary data.</text>
</comment>
<accession>A0AAV0XFV8</accession>
<reference evidence="2 3" key="1">
    <citation type="submission" date="2023-01" db="EMBL/GenBank/DDBJ databases">
        <authorList>
            <person name="Whitehead M."/>
        </authorList>
    </citation>
    <scope>NUCLEOTIDE SEQUENCE [LARGE SCALE GENOMIC DNA]</scope>
</reference>
<dbReference type="AlphaFoldDB" id="A0AAV0XFV8"/>
<proteinExistence type="predicted"/>
<evidence type="ECO:0000313" key="3">
    <source>
        <dbReference type="Proteomes" id="UP001160148"/>
    </source>
</evidence>
<dbReference type="EMBL" id="CARXXK010000004">
    <property type="protein sequence ID" value="CAI6366426.1"/>
    <property type="molecule type" value="Genomic_DNA"/>
</dbReference>
<protein>
    <submittedName>
        <fullName evidence="2">Uncharacterized protein</fullName>
    </submittedName>
</protein>
<sequence length="74" mass="8490">MDFNRKQDEDIKRRRLERLKKTLLLSPLAVSSYLKITGHTSSELPSRKKSATSKDSTVTSHQFPLPVRGIPYYA</sequence>